<evidence type="ECO:0000256" key="5">
    <source>
        <dbReference type="NCBIfam" id="TIGR01378"/>
    </source>
</evidence>
<dbReference type="SUPFAM" id="SSF63999">
    <property type="entry name" value="Thiamin pyrophosphokinase, catalytic domain"/>
    <property type="match status" value="1"/>
</dbReference>
<keyword evidence="4" id="KW-0067">ATP-binding</keyword>
<dbReference type="EMBL" id="CP032125">
    <property type="protein sequence ID" value="AXX97143.1"/>
    <property type="molecule type" value="Genomic_DNA"/>
</dbReference>
<dbReference type="CDD" id="cd07995">
    <property type="entry name" value="TPK"/>
    <property type="match status" value="1"/>
</dbReference>
<dbReference type="InterPro" id="IPR036759">
    <property type="entry name" value="TPK_catalytic_sf"/>
</dbReference>
<dbReference type="Pfam" id="PF04263">
    <property type="entry name" value="TPK_catalytic"/>
    <property type="match status" value="1"/>
</dbReference>
<name>A0A347UE65_9RHOB</name>
<dbReference type="Proteomes" id="UP000261704">
    <property type="component" value="Chromosome"/>
</dbReference>
<gene>
    <name evidence="7" type="ORF">BAR1_03860</name>
</gene>
<dbReference type="EC" id="2.7.6.2" evidence="5"/>
<accession>A0A347UE65</accession>
<sequence length="226" mass="24486">MMNPPNVVVNHAVTLLGAGRTTPKAVKQALKFAPILFAADGGAKVALDMGLMPEGVFGDLDSLTPEIQAKLPADRLYRFPDQDSTDFDKCLRSINAPLILATGFTGQRLDHELAAYSSLLRHPEQRCILLGEVDLCFLAPDTMRIKLPARTRFSLFPLSQCRVDATGVLWPVNGLEMAPDGTIGTSNETTGEEVTLRVSKRKLLVILPRTHLQAVIEALTGGLNGE</sequence>
<dbReference type="GO" id="GO:0004788">
    <property type="term" value="F:thiamine diphosphokinase activity"/>
    <property type="evidence" value="ECO:0007669"/>
    <property type="project" value="UniProtKB-UniRule"/>
</dbReference>
<keyword evidence="8" id="KW-1185">Reference proteome</keyword>
<evidence type="ECO:0000313" key="8">
    <source>
        <dbReference type="Proteomes" id="UP000261704"/>
    </source>
</evidence>
<dbReference type="GO" id="GO:0009229">
    <property type="term" value="P:thiamine diphosphate biosynthetic process"/>
    <property type="evidence" value="ECO:0007669"/>
    <property type="project" value="InterPro"/>
</dbReference>
<dbReference type="PANTHER" id="PTHR41299">
    <property type="entry name" value="THIAMINE PYROPHOSPHOKINASE"/>
    <property type="match status" value="1"/>
</dbReference>
<dbReference type="InterPro" id="IPR053149">
    <property type="entry name" value="TPK"/>
</dbReference>
<dbReference type="PANTHER" id="PTHR41299:SF1">
    <property type="entry name" value="THIAMINE PYROPHOSPHOKINASE"/>
    <property type="match status" value="1"/>
</dbReference>
<dbReference type="GO" id="GO:0016301">
    <property type="term" value="F:kinase activity"/>
    <property type="evidence" value="ECO:0007669"/>
    <property type="project" value="UniProtKB-KW"/>
</dbReference>
<dbReference type="AlphaFoldDB" id="A0A347UE65"/>
<evidence type="ECO:0000256" key="1">
    <source>
        <dbReference type="ARBA" id="ARBA00022679"/>
    </source>
</evidence>
<evidence type="ECO:0000256" key="2">
    <source>
        <dbReference type="ARBA" id="ARBA00022741"/>
    </source>
</evidence>
<keyword evidence="2" id="KW-0547">Nucleotide-binding</keyword>
<dbReference type="InterPro" id="IPR006282">
    <property type="entry name" value="Thi_PPkinase"/>
</dbReference>
<evidence type="ECO:0000259" key="6">
    <source>
        <dbReference type="SMART" id="SM00983"/>
    </source>
</evidence>
<feature type="domain" description="Thiamin pyrophosphokinase thiamin-binding" evidence="6">
    <location>
        <begin position="131"/>
        <end position="204"/>
    </location>
</feature>
<dbReference type="GO" id="GO:0005524">
    <property type="term" value="F:ATP binding"/>
    <property type="evidence" value="ECO:0007669"/>
    <property type="project" value="UniProtKB-KW"/>
</dbReference>
<dbReference type="GO" id="GO:0030975">
    <property type="term" value="F:thiamine binding"/>
    <property type="evidence" value="ECO:0007669"/>
    <property type="project" value="InterPro"/>
</dbReference>
<dbReference type="Pfam" id="PF04265">
    <property type="entry name" value="TPK_B1_binding"/>
    <property type="match status" value="1"/>
</dbReference>
<dbReference type="InterPro" id="IPR036371">
    <property type="entry name" value="TPK_B1-bd_sf"/>
</dbReference>
<keyword evidence="3 7" id="KW-0418">Kinase</keyword>
<protein>
    <recommendedName>
        <fullName evidence="5">Thiamine diphosphokinase</fullName>
        <ecNumber evidence="5">2.7.6.2</ecNumber>
    </recommendedName>
</protein>
<evidence type="ECO:0000256" key="4">
    <source>
        <dbReference type="ARBA" id="ARBA00022840"/>
    </source>
</evidence>
<dbReference type="Gene3D" id="3.40.50.10240">
    <property type="entry name" value="Thiamin pyrophosphokinase, catalytic domain"/>
    <property type="match status" value="1"/>
</dbReference>
<dbReference type="InterPro" id="IPR007371">
    <property type="entry name" value="TPK_catalytic"/>
</dbReference>
<dbReference type="GO" id="GO:0006772">
    <property type="term" value="P:thiamine metabolic process"/>
    <property type="evidence" value="ECO:0007669"/>
    <property type="project" value="UniProtKB-UniRule"/>
</dbReference>
<dbReference type="OrthoDB" id="7057856at2"/>
<proteinExistence type="predicted"/>
<evidence type="ECO:0000313" key="7">
    <source>
        <dbReference type="EMBL" id="AXX97143.1"/>
    </source>
</evidence>
<dbReference type="SUPFAM" id="SSF63862">
    <property type="entry name" value="Thiamin pyrophosphokinase, substrate-binding domain"/>
    <property type="match status" value="1"/>
</dbReference>
<evidence type="ECO:0000256" key="3">
    <source>
        <dbReference type="ARBA" id="ARBA00022777"/>
    </source>
</evidence>
<keyword evidence="1 7" id="KW-0808">Transferase</keyword>
<dbReference type="NCBIfam" id="TIGR01378">
    <property type="entry name" value="thi_PPkinase"/>
    <property type="match status" value="1"/>
</dbReference>
<dbReference type="InterPro" id="IPR007373">
    <property type="entry name" value="Thiamin_PyroPKinase_B1-bd"/>
</dbReference>
<organism evidence="7 8">
    <name type="scientific">Profundibacter amoris</name>
    <dbReference type="NCBI Taxonomy" id="2171755"/>
    <lineage>
        <taxon>Bacteria</taxon>
        <taxon>Pseudomonadati</taxon>
        <taxon>Pseudomonadota</taxon>
        <taxon>Alphaproteobacteria</taxon>
        <taxon>Rhodobacterales</taxon>
        <taxon>Paracoccaceae</taxon>
        <taxon>Profundibacter</taxon>
    </lineage>
</organism>
<dbReference type="KEGG" id="pamo:BAR1_03860"/>
<reference evidence="7 8" key="1">
    <citation type="submission" date="2018-09" db="EMBL/GenBank/DDBJ databases">
        <title>Profundibacter amoris BAR1 gen. nov., sp. nov., a new member of the Roseobacter clade isolated at Lokis Castle Vent Field on the Arctic Mid-Oceanic Ridge.</title>
        <authorList>
            <person name="Le Moine Bauer S."/>
            <person name="Sjoeberg A.G."/>
            <person name="L'Haridon S."/>
            <person name="Stokke R."/>
            <person name="Roalkvam I."/>
            <person name="Steen I.H."/>
            <person name="Dahle H."/>
        </authorList>
    </citation>
    <scope>NUCLEOTIDE SEQUENCE [LARGE SCALE GENOMIC DNA]</scope>
    <source>
        <strain evidence="7 8">BAR1</strain>
    </source>
</reference>
<dbReference type="SMART" id="SM00983">
    <property type="entry name" value="TPK_B1_binding"/>
    <property type="match status" value="1"/>
</dbReference>